<name>A0A0G4EFR8_VITBC</name>
<dbReference type="EMBL" id="CDMY01000227">
    <property type="protein sequence ID" value="CEL95391.1"/>
    <property type="molecule type" value="Genomic_DNA"/>
</dbReference>
<keyword evidence="4" id="KW-1185">Reference proteome</keyword>
<feature type="compositionally biased region" description="Basic residues" evidence="1">
    <location>
        <begin position="35"/>
        <end position="45"/>
    </location>
</feature>
<reference evidence="3 4" key="1">
    <citation type="submission" date="2014-11" db="EMBL/GenBank/DDBJ databases">
        <authorList>
            <person name="Zhu J."/>
            <person name="Qi W."/>
            <person name="Song R."/>
        </authorList>
    </citation>
    <scope>NUCLEOTIDE SEQUENCE [LARGE SCALE GENOMIC DNA]</scope>
</reference>
<evidence type="ECO:0000313" key="4">
    <source>
        <dbReference type="Proteomes" id="UP000041254"/>
    </source>
</evidence>
<dbReference type="VEuPathDB" id="CryptoDB:Vbra_11821"/>
<dbReference type="Proteomes" id="UP000041254">
    <property type="component" value="Unassembled WGS sequence"/>
</dbReference>
<dbReference type="AlphaFoldDB" id="A0A0G4EFR8"/>
<evidence type="ECO:0000256" key="1">
    <source>
        <dbReference type="SAM" id="MobiDB-lite"/>
    </source>
</evidence>
<feature type="region of interest" description="Disordered" evidence="1">
    <location>
        <begin position="35"/>
        <end position="72"/>
    </location>
</feature>
<accession>A0A0G4EFR8</accession>
<protein>
    <submittedName>
        <fullName evidence="3">Uncharacterized protein</fullName>
    </submittedName>
</protein>
<evidence type="ECO:0000256" key="2">
    <source>
        <dbReference type="SAM" id="SignalP"/>
    </source>
</evidence>
<gene>
    <name evidence="3" type="ORF">Vbra_11821</name>
</gene>
<keyword evidence="2" id="KW-0732">Signal</keyword>
<proteinExistence type="predicted"/>
<sequence>MSPKYVLIVLVCLLSLALFASGQSYAGNYKYGYKRRRRSQRRSSQRGRGAGRGSKTLRDRLRYRPYESPSSPDFDWSSYAFGRPGGRGVTFGAGGRSARVAVPANCVPKHGLLSIRKIAASFRADPNVYRRELDCRGAASGTRYYNAPGGF</sequence>
<feature type="signal peptide" evidence="2">
    <location>
        <begin position="1"/>
        <end position="22"/>
    </location>
</feature>
<organism evidence="3 4">
    <name type="scientific">Vitrella brassicaformis (strain CCMP3155)</name>
    <dbReference type="NCBI Taxonomy" id="1169540"/>
    <lineage>
        <taxon>Eukaryota</taxon>
        <taxon>Sar</taxon>
        <taxon>Alveolata</taxon>
        <taxon>Colpodellida</taxon>
        <taxon>Vitrellaceae</taxon>
        <taxon>Vitrella</taxon>
    </lineage>
</organism>
<dbReference type="InParanoid" id="A0A0G4EFR8"/>
<feature type="chain" id="PRO_5005187545" evidence="2">
    <location>
        <begin position="23"/>
        <end position="151"/>
    </location>
</feature>
<evidence type="ECO:0000313" key="3">
    <source>
        <dbReference type="EMBL" id="CEL95391.1"/>
    </source>
</evidence>
<feature type="compositionally biased region" description="Basic and acidic residues" evidence="1">
    <location>
        <begin position="56"/>
        <end position="65"/>
    </location>
</feature>